<evidence type="ECO:0000313" key="1">
    <source>
        <dbReference type="EMBL" id="KKN26009.1"/>
    </source>
</evidence>
<comment type="caution">
    <text evidence="1">The sequence shown here is derived from an EMBL/GenBank/DDBJ whole genome shotgun (WGS) entry which is preliminary data.</text>
</comment>
<accession>A0A0F9P7C3</accession>
<proteinExistence type="predicted"/>
<sequence length="86" mass="10162">MGWNAFGWTEDKITITKSSLLDFSQNRRKFTIDDVLKYYCYIHKVEGKNGKDKKKLIKVQVDTKLKILIDKGYLKKEDKYITINAK</sequence>
<dbReference type="AlphaFoldDB" id="A0A0F9P7C3"/>
<dbReference type="EMBL" id="LAZR01002753">
    <property type="protein sequence ID" value="KKN26009.1"/>
    <property type="molecule type" value="Genomic_DNA"/>
</dbReference>
<organism evidence="1">
    <name type="scientific">marine sediment metagenome</name>
    <dbReference type="NCBI Taxonomy" id="412755"/>
    <lineage>
        <taxon>unclassified sequences</taxon>
        <taxon>metagenomes</taxon>
        <taxon>ecological metagenomes</taxon>
    </lineage>
</organism>
<protein>
    <submittedName>
        <fullName evidence="1">Uncharacterized protein</fullName>
    </submittedName>
</protein>
<name>A0A0F9P7C3_9ZZZZ</name>
<gene>
    <name evidence="1" type="ORF">LCGC14_0878970</name>
</gene>
<reference evidence="1" key="1">
    <citation type="journal article" date="2015" name="Nature">
        <title>Complex archaea that bridge the gap between prokaryotes and eukaryotes.</title>
        <authorList>
            <person name="Spang A."/>
            <person name="Saw J.H."/>
            <person name="Jorgensen S.L."/>
            <person name="Zaremba-Niedzwiedzka K."/>
            <person name="Martijn J."/>
            <person name="Lind A.E."/>
            <person name="van Eijk R."/>
            <person name="Schleper C."/>
            <person name="Guy L."/>
            <person name="Ettema T.J."/>
        </authorList>
    </citation>
    <scope>NUCLEOTIDE SEQUENCE</scope>
</reference>